<dbReference type="AlphaFoldDB" id="A0A0A9BEB7"/>
<accession>A0A0A9BEB7</accession>
<proteinExistence type="predicted"/>
<dbReference type="EMBL" id="GBRH01240288">
    <property type="protein sequence ID" value="JAD57607.1"/>
    <property type="molecule type" value="Transcribed_RNA"/>
</dbReference>
<name>A0A0A9BEB7_ARUDO</name>
<reference evidence="1" key="1">
    <citation type="submission" date="2014-09" db="EMBL/GenBank/DDBJ databases">
        <authorList>
            <person name="Magalhaes I.L.F."/>
            <person name="Oliveira U."/>
            <person name="Santos F.R."/>
            <person name="Vidigal T.H.D.A."/>
            <person name="Brescovit A.D."/>
            <person name="Santos A.J."/>
        </authorList>
    </citation>
    <scope>NUCLEOTIDE SEQUENCE</scope>
    <source>
        <tissue evidence="1">Shoot tissue taken approximately 20 cm above the soil surface</tissue>
    </source>
</reference>
<reference evidence="1" key="2">
    <citation type="journal article" date="2015" name="Data Brief">
        <title>Shoot transcriptome of the giant reed, Arundo donax.</title>
        <authorList>
            <person name="Barrero R.A."/>
            <person name="Guerrero F.D."/>
            <person name="Moolhuijzen P."/>
            <person name="Goolsby J.A."/>
            <person name="Tidwell J."/>
            <person name="Bellgard S.E."/>
            <person name="Bellgard M.I."/>
        </authorList>
    </citation>
    <scope>NUCLEOTIDE SEQUENCE</scope>
    <source>
        <tissue evidence="1">Shoot tissue taken approximately 20 cm above the soil surface</tissue>
    </source>
</reference>
<sequence length="16" mass="1783">MLSSYHYIVAELKAAS</sequence>
<protein>
    <submittedName>
        <fullName evidence="1">Uncharacterized protein</fullName>
    </submittedName>
</protein>
<evidence type="ECO:0000313" key="1">
    <source>
        <dbReference type="EMBL" id="JAD57607.1"/>
    </source>
</evidence>
<organism evidence="1">
    <name type="scientific">Arundo donax</name>
    <name type="common">Giant reed</name>
    <name type="synonym">Donax arundinaceus</name>
    <dbReference type="NCBI Taxonomy" id="35708"/>
    <lineage>
        <taxon>Eukaryota</taxon>
        <taxon>Viridiplantae</taxon>
        <taxon>Streptophyta</taxon>
        <taxon>Embryophyta</taxon>
        <taxon>Tracheophyta</taxon>
        <taxon>Spermatophyta</taxon>
        <taxon>Magnoliopsida</taxon>
        <taxon>Liliopsida</taxon>
        <taxon>Poales</taxon>
        <taxon>Poaceae</taxon>
        <taxon>PACMAD clade</taxon>
        <taxon>Arundinoideae</taxon>
        <taxon>Arundineae</taxon>
        <taxon>Arundo</taxon>
    </lineage>
</organism>